<name>A0A437S965_9FIRM</name>
<dbReference type="EMBL" id="RLIH01000001">
    <property type="protein sequence ID" value="RVU55653.1"/>
    <property type="molecule type" value="Genomic_DNA"/>
</dbReference>
<dbReference type="OrthoDB" id="9855590at2"/>
<evidence type="ECO:0000313" key="3">
    <source>
        <dbReference type="Proteomes" id="UP000288812"/>
    </source>
</evidence>
<gene>
    <name evidence="2" type="ORF">EF514_00100</name>
</gene>
<dbReference type="AlphaFoldDB" id="A0A437S965"/>
<evidence type="ECO:0000256" key="1">
    <source>
        <dbReference type="SAM" id="Phobius"/>
    </source>
</evidence>
<protein>
    <submittedName>
        <fullName evidence="2">Uncharacterized protein</fullName>
    </submittedName>
</protein>
<accession>A0A437S965</accession>
<feature type="transmembrane region" description="Helical" evidence="1">
    <location>
        <begin position="14"/>
        <end position="34"/>
    </location>
</feature>
<organism evidence="2 3">
    <name type="scientific">Anaerosphaera multitolerans</name>
    <dbReference type="NCBI Taxonomy" id="2487351"/>
    <lineage>
        <taxon>Bacteria</taxon>
        <taxon>Bacillati</taxon>
        <taxon>Bacillota</taxon>
        <taxon>Tissierellia</taxon>
        <taxon>Tissierellales</taxon>
        <taxon>Peptoniphilaceae</taxon>
        <taxon>Anaerosphaera</taxon>
    </lineage>
</organism>
<proteinExistence type="predicted"/>
<reference evidence="2 3" key="1">
    <citation type="submission" date="2018-11" db="EMBL/GenBank/DDBJ databases">
        <title>Genome sequencing and assembly of Anaerosphaera sp. nov., GS7-6-2.</title>
        <authorList>
            <person name="Rettenmaier R."/>
            <person name="Liebl W."/>
            <person name="Zverlov V."/>
        </authorList>
    </citation>
    <scope>NUCLEOTIDE SEQUENCE [LARGE SCALE GENOMIC DNA]</scope>
    <source>
        <strain evidence="2 3">GS7-6-2</strain>
    </source>
</reference>
<keyword evidence="3" id="KW-1185">Reference proteome</keyword>
<dbReference type="Proteomes" id="UP000288812">
    <property type="component" value="Unassembled WGS sequence"/>
</dbReference>
<sequence>MDNKVKLWNNREQFAYRVLLITLAVAIFFSFFIGETGNTISLLTYLSLGILNANFLVFILFKTMGLIRNKGINVKSTISLVIDVVMAGFLIYTFWFKMSP</sequence>
<evidence type="ECO:0000313" key="2">
    <source>
        <dbReference type="EMBL" id="RVU55653.1"/>
    </source>
</evidence>
<keyword evidence="1" id="KW-0812">Transmembrane</keyword>
<dbReference type="RefSeq" id="WP_127722577.1">
    <property type="nucleotide sequence ID" value="NZ_RLIH01000001.1"/>
</dbReference>
<keyword evidence="1" id="KW-1133">Transmembrane helix</keyword>
<keyword evidence="1" id="KW-0472">Membrane</keyword>
<feature type="transmembrane region" description="Helical" evidence="1">
    <location>
        <begin position="73"/>
        <end position="95"/>
    </location>
</feature>
<comment type="caution">
    <text evidence="2">The sequence shown here is derived from an EMBL/GenBank/DDBJ whole genome shotgun (WGS) entry which is preliminary data.</text>
</comment>
<feature type="transmembrane region" description="Helical" evidence="1">
    <location>
        <begin position="40"/>
        <end position="61"/>
    </location>
</feature>